<dbReference type="PATRIC" id="fig|92706.3.peg.1134"/>
<dbReference type="HOGENOM" id="CLU_171632_0_0_11"/>
<sequence>MRVSYIISGEEQLDIAEAVCKIDEIFHTKEIIFRGGGTLNWSMLHDDQCDEVNIIMMPVADREKYTHSLFEADENYSTPLSIGFPLTSVEPLQDGSVWMCYGVNGPVDAATP</sequence>
<dbReference type="InterPro" id="IPR024072">
    <property type="entry name" value="DHFR-like_dom_sf"/>
</dbReference>
<accession>A0A0F6WQA5</accession>
<gene>
    <name evidence="1" type="ORF">YH66_05475</name>
</gene>
<protein>
    <submittedName>
        <fullName evidence="1">Pyrimidine reductase</fullName>
    </submittedName>
</protein>
<evidence type="ECO:0000313" key="1">
    <source>
        <dbReference type="EMBL" id="AKF27042.1"/>
    </source>
</evidence>
<reference evidence="1 2" key="1">
    <citation type="submission" date="2015-04" db="EMBL/GenBank/DDBJ databases">
        <title>Complete Genome Sequence of Brevibacterium flavum ATCC 15168.</title>
        <authorList>
            <person name="Ahn J."/>
            <person name="Park G."/>
            <person name="Jeon W."/>
            <person name="Jang Y."/>
            <person name="Jang M."/>
            <person name="Lee H."/>
            <person name="Lee H."/>
        </authorList>
    </citation>
    <scope>NUCLEOTIDE SEQUENCE [LARGE SCALE GENOMIC DNA]</scope>
    <source>
        <strain evidence="1 2">ATCC 15168</strain>
    </source>
</reference>
<dbReference type="SUPFAM" id="SSF53597">
    <property type="entry name" value="Dihydrofolate reductase-like"/>
    <property type="match status" value="1"/>
</dbReference>
<organism evidence="1 2">
    <name type="scientific">[Brevibacterium] flavum</name>
    <dbReference type="NCBI Taxonomy" id="92706"/>
    <lineage>
        <taxon>Bacteria</taxon>
        <taxon>Bacillati</taxon>
        <taxon>Actinomycetota</taxon>
        <taxon>Actinomycetes</taxon>
        <taxon>Mycobacteriales</taxon>
        <taxon>Corynebacteriaceae</taxon>
        <taxon>Corynebacterium</taxon>
    </lineage>
</organism>
<dbReference type="Proteomes" id="UP000034037">
    <property type="component" value="Chromosome"/>
</dbReference>
<proteinExistence type="predicted"/>
<dbReference type="EMBL" id="CP011309">
    <property type="protein sequence ID" value="AKF27042.1"/>
    <property type="molecule type" value="Genomic_DNA"/>
</dbReference>
<dbReference type="Gene3D" id="3.40.430.10">
    <property type="entry name" value="Dihydrofolate Reductase, subunit A"/>
    <property type="match status" value="1"/>
</dbReference>
<dbReference type="AlphaFoldDB" id="A0A0F6WQA5"/>
<name>A0A0F6WQA5_9CORY</name>
<keyword evidence="2" id="KW-1185">Reference proteome</keyword>
<evidence type="ECO:0000313" key="2">
    <source>
        <dbReference type="Proteomes" id="UP000034037"/>
    </source>
</evidence>